<keyword evidence="2" id="KW-0812">Transmembrane</keyword>
<accession>C7N4J9</accession>
<dbReference type="Proteomes" id="UP000002026">
    <property type="component" value="Chromosome"/>
</dbReference>
<dbReference type="eggNOG" id="COG4768">
    <property type="taxonomic scope" value="Bacteria"/>
</dbReference>
<keyword evidence="2" id="KW-1133">Transmembrane helix</keyword>
<feature type="transmembrane region" description="Helical" evidence="2">
    <location>
        <begin position="7"/>
        <end position="31"/>
    </location>
</feature>
<feature type="region of interest" description="Disordered" evidence="1">
    <location>
        <begin position="162"/>
        <end position="204"/>
    </location>
</feature>
<evidence type="ECO:0000313" key="3">
    <source>
        <dbReference type="EMBL" id="ACV21834.1"/>
    </source>
</evidence>
<evidence type="ECO:0000256" key="1">
    <source>
        <dbReference type="SAM" id="MobiDB-lite"/>
    </source>
</evidence>
<evidence type="ECO:0000313" key="4">
    <source>
        <dbReference type="Proteomes" id="UP000002026"/>
    </source>
</evidence>
<dbReference type="EMBL" id="CP001684">
    <property type="protein sequence ID" value="ACV21834.1"/>
    <property type="molecule type" value="Genomic_DNA"/>
</dbReference>
<dbReference type="RefSeq" id="WP_012797938.1">
    <property type="nucleotide sequence ID" value="NC_013165.1"/>
</dbReference>
<proteinExistence type="predicted"/>
<gene>
    <name evidence="3" type="ordered locus">Shel_07780</name>
</gene>
<keyword evidence="4" id="KW-1185">Reference proteome</keyword>
<keyword evidence="2" id="KW-0472">Membrane</keyword>
<protein>
    <submittedName>
        <fullName evidence="3">Uncharacterized protein containing a divergent version of the methyl-accepting chemotaxis-like domain</fullName>
    </submittedName>
</protein>
<reference evidence="3 4" key="1">
    <citation type="journal article" date="2009" name="Stand. Genomic Sci.">
        <title>Complete genome sequence of Slackia heliotrinireducens type strain (RHS 1).</title>
        <authorList>
            <person name="Pukall R."/>
            <person name="Lapidus A."/>
            <person name="Nolan M."/>
            <person name="Copeland A."/>
            <person name="Glavina Del Rio T."/>
            <person name="Lucas S."/>
            <person name="Chen F."/>
            <person name="Tice H."/>
            <person name="Cheng J.F."/>
            <person name="Chertkov O."/>
            <person name="Bruce D."/>
            <person name="Goodwin L."/>
            <person name="Kuske C."/>
            <person name="Brettin T."/>
            <person name="Detter J.C."/>
            <person name="Han C."/>
            <person name="Pitluck S."/>
            <person name="Pati A."/>
            <person name="Mavrommatis K."/>
            <person name="Ivanova N."/>
            <person name="Ovchinnikova G."/>
            <person name="Chen A."/>
            <person name="Palaniappan K."/>
            <person name="Schneider S."/>
            <person name="Rohde M."/>
            <person name="Chain P."/>
            <person name="D'haeseleer P."/>
            <person name="Goker M."/>
            <person name="Bristow J."/>
            <person name="Eisen J.A."/>
            <person name="Markowitz V."/>
            <person name="Kyrpides N.C."/>
            <person name="Klenk H.P."/>
            <person name="Hugenholtz P."/>
        </authorList>
    </citation>
    <scope>NUCLEOTIDE SEQUENCE [LARGE SCALE GENOMIC DNA]</scope>
    <source>
        <strain evidence="4">ATCC 29202 / DSM 20476 / NCTC 11029 / RHS 1</strain>
    </source>
</reference>
<dbReference type="STRING" id="471855.Shel_07780"/>
<dbReference type="HOGENOM" id="CLU_080082_0_0_11"/>
<sequence>MPVISEIIIPIVYVVVGIALIAALVELFLVLRTTRKTVDDLNAQVQPVLADVKTITESAKPAVDRVDPLVERVALTVDAANLEIMRLDGILENVGTITETASNATQAVDAITSTPLRAVSDATARVRDILGSKKASDESKQLAENAESFAELEDGEIVSLESLAVTGSENQAPSGEPEQAAAPADKPDPIAEKYFTYGKPAAEE</sequence>
<evidence type="ECO:0000256" key="2">
    <source>
        <dbReference type="SAM" id="Phobius"/>
    </source>
</evidence>
<name>C7N4J9_SLAHD</name>
<dbReference type="KEGG" id="shi:Shel_07780"/>
<dbReference type="AlphaFoldDB" id="C7N4J9"/>
<organism evidence="3 4">
    <name type="scientific">Slackia heliotrinireducens (strain ATCC 29202 / DSM 20476 / NCTC 11029 / RHS 1)</name>
    <name type="common">Peptococcus heliotrinreducens</name>
    <dbReference type="NCBI Taxonomy" id="471855"/>
    <lineage>
        <taxon>Bacteria</taxon>
        <taxon>Bacillati</taxon>
        <taxon>Actinomycetota</taxon>
        <taxon>Coriobacteriia</taxon>
        <taxon>Eggerthellales</taxon>
        <taxon>Eggerthellaceae</taxon>
        <taxon>Slackia</taxon>
    </lineage>
</organism>